<sequence length="614" mass="68339">MQPTQLLTHTRPVDGLQGKMKFHSGQILLGKMTKLFPNNMASVQIGSQMVMAALDVPLKAGERYWLQVQPDDGQVRLKLLEAIASSEMGSSKAAEQVLTHLSLGKSKEATFIADYFLKNELPITKEIMEESLRFFKDSSITGQGLTIIKTMLVQELPFVKDVFMALQSVENGKPFHIILSTLLQNLLKSEKHTPTSAQTKALLETLVLPKQELMEKIGMQKVLSLWLKAETPVHVREGAYTLLQSAGLIPHHVSESELLSAFLDKIMPSGRSNATAVVREGLSYLSSQGLIQPTETNDILGELNRLLRNAGERQNLHITSLAKTLLSAVHANFEAKAFISADQGQNPVIKLLNNNPDTVQVASSKIGELLLKVATSDQIVTDTMEPQAVALKSVLQNDFKVVDFSNAGSLSSSFKKIISQMGFGFESVLATEKQVSDNQLETLKPLLMKLMQEDLSMTVKNSAEQAIQRITAQQILAQENGPLQQLFMQIPLTMGTHQTDLTMQWTGRRKKDGTIDPAYCRILFYLELESLKETIIDMGVQNRVVNVSIIHEHPDRLEMLVTPFIEVLKKNLEAMDYKLSSIVFENETEKTQLKKKSQVAINMNDTYSGLDLRI</sequence>
<gene>
    <name evidence="1" type="ORF">AC625_07655</name>
</gene>
<dbReference type="PATRIC" id="fig|1679170.3.peg.1642"/>
<reference evidence="2" key="1">
    <citation type="submission" date="2015-07" db="EMBL/GenBank/DDBJ databases">
        <title>Genome sequencing project for genomic taxonomy and phylogenomics of Bacillus-like bacteria.</title>
        <authorList>
            <person name="Liu B."/>
            <person name="Wang J."/>
            <person name="Zhu Y."/>
            <person name="Liu G."/>
            <person name="Chen Q."/>
            <person name="Chen Z."/>
            <person name="Lan J."/>
            <person name="Che J."/>
            <person name="Ge C."/>
            <person name="Shi H."/>
            <person name="Pan Z."/>
            <person name="Liu X."/>
        </authorList>
    </citation>
    <scope>NUCLEOTIDE SEQUENCE [LARGE SCALE GENOMIC DNA]</scope>
    <source>
        <strain evidence="2">FJAT-27997</strain>
    </source>
</reference>
<comment type="caution">
    <text evidence="1">The sequence shown here is derived from an EMBL/GenBank/DDBJ whole genome shotgun (WGS) entry which is preliminary data.</text>
</comment>
<protein>
    <submittedName>
        <fullName evidence="1">Uncharacterized protein</fullName>
    </submittedName>
</protein>
<accession>A0A0K9GS14</accession>
<evidence type="ECO:0000313" key="2">
    <source>
        <dbReference type="Proteomes" id="UP000037146"/>
    </source>
</evidence>
<dbReference type="OrthoDB" id="2351076at2"/>
<proteinExistence type="predicted"/>
<evidence type="ECO:0000313" key="1">
    <source>
        <dbReference type="EMBL" id="KMY49430.1"/>
    </source>
</evidence>
<dbReference type="Proteomes" id="UP000037146">
    <property type="component" value="Unassembled WGS sequence"/>
</dbReference>
<name>A0A0K9GS14_9BACI</name>
<dbReference type="AlphaFoldDB" id="A0A0K9GS14"/>
<keyword evidence="2" id="KW-1185">Reference proteome</keyword>
<organism evidence="1 2">
    <name type="scientific">Peribacillus loiseleuriae</name>
    <dbReference type="NCBI Taxonomy" id="1679170"/>
    <lineage>
        <taxon>Bacteria</taxon>
        <taxon>Bacillati</taxon>
        <taxon>Bacillota</taxon>
        <taxon>Bacilli</taxon>
        <taxon>Bacillales</taxon>
        <taxon>Bacillaceae</taxon>
        <taxon>Peribacillus</taxon>
    </lineage>
</organism>
<dbReference type="RefSeq" id="WP_049680762.1">
    <property type="nucleotide sequence ID" value="NZ_LFZW01000001.1"/>
</dbReference>
<dbReference type="STRING" id="1679170.AC625_07655"/>
<dbReference type="EMBL" id="LFZW01000001">
    <property type="protein sequence ID" value="KMY49430.1"/>
    <property type="molecule type" value="Genomic_DNA"/>
</dbReference>